<evidence type="ECO:0008006" key="2">
    <source>
        <dbReference type="Google" id="ProtNLM"/>
    </source>
</evidence>
<dbReference type="InterPro" id="IPR011990">
    <property type="entry name" value="TPR-like_helical_dom_sf"/>
</dbReference>
<dbReference type="SUPFAM" id="SSF48452">
    <property type="entry name" value="TPR-like"/>
    <property type="match status" value="1"/>
</dbReference>
<dbReference type="PROSITE" id="PS50005">
    <property type="entry name" value="TPR"/>
    <property type="match status" value="2"/>
</dbReference>
<dbReference type="EMBL" id="VSSQ01000174">
    <property type="protein sequence ID" value="MPL83311.1"/>
    <property type="molecule type" value="Genomic_DNA"/>
</dbReference>
<dbReference type="Gene3D" id="1.25.40.10">
    <property type="entry name" value="Tetratricopeptide repeat domain"/>
    <property type="match status" value="2"/>
</dbReference>
<proteinExistence type="predicted"/>
<dbReference type="InterPro" id="IPR019734">
    <property type="entry name" value="TPR_rpt"/>
</dbReference>
<dbReference type="Pfam" id="PF13432">
    <property type="entry name" value="TPR_16"/>
    <property type="match status" value="1"/>
</dbReference>
<gene>
    <name evidence="1" type="ORF">SDC9_29264</name>
</gene>
<evidence type="ECO:0000313" key="1">
    <source>
        <dbReference type="EMBL" id="MPL83311.1"/>
    </source>
</evidence>
<dbReference type="SMART" id="SM00028">
    <property type="entry name" value="TPR"/>
    <property type="match status" value="3"/>
</dbReference>
<dbReference type="PROSITE" id="PS50293">
    <property type="entry name" value="TPR_REGION"/>
    <property type="match status" value="1"/>
</dbReference>
<organism evidence="1">
    <name type="scientific">bioreactor metagenome</name>
    <dbReference type="NCBI Taxonomy" id="1076179"/>
    <lineage>
        <taxon>unclassified sequences</taxon>
        <taxon>metagenomes</taxon>
        <taxon>ecological metagenomes</taxon>
    </lineage>
</organism>
<accession>A0A644UWQ7</accession>
<dbReference type="PANTHER" id="PTHR12558:SF13">
    <property type="entry name" value="CELL DIVISION CYCLE PROTEIN 27 HOMOLOG"/>
    <property type="match status" value="1"/>
</dbReference>
<reference evidence="1" key="1">
    <citation type="submission" date="2019-08" db="EMBL/GenBank/DDBJ databases">
        <authorList>
            <person name="Kucharzyk K."/>
            <person name="Murdoch R.W."/>
            <person name="Higgins S."/>
            <person name="Loffler F."/>
        </authorList>
    </citation>
    <scope>NUCLEOTIDE SEQUENCE</scope>
</reference>
<dbReference type="AlphaFoldDB" id="A0A644UWQ7"/>
<comment type="caution">
    <text evidence="1">The sequence shown here is derived from an EMBL/GenBank/DDBJ whole genome shotgun (WGS) entry which is preliminary data.</text>
</comment>
<dbReference type="PANTHER" id="PTHR12558">
    <property type="entry name" value="CELL DIVISION CYCLE 16,23,27"/>
    <property type="match status" value="1"/>
</dbReference>
<name>A0A644UWQ7_9ZZZZ</name>
<sequence>MSELEPIDNPESWFSAGERERDAGNLRQAQLCFERAVVLDPYNAVYWSELGLVMNEINDSTGDPLRCIRRALELDPRCAAIWCAKGIVLFHQGDPEAAVVAFQRATKLNLHQADYWMNLGLAYAALEEYNNALQAFEIGIELVPTDAGFWERKGTVLHELGEKERSEICLANARRFS</sequence>
<protein>
    <recommendedName>
        <fullName evidence="2">Tetratricopeptide repeat protein</fullName>
    </recommendedName>
</protein>